<dbReference type="AlphaFoldDB" id="A0A917UQP9"/>
<reference evidence="2" key="1">
    <citation type="journal article" date="2014" name="Int. J. Syst. Evol. Microbiol.">
        <title>Complete genome sequence of Corynebacterium casei LMG S-19264T (=DSM 44701T), isolated from a smear-ripened cheese.</title>
        <authorList>
            <consortium name="US DOE Joint Genome Institute (JGI-PGF)"/>
            <person name="Walter F."/>
            <person name="Albersmeier A."/>
            <person name="Kalinowski J."/>
            <person name="Ruckert C."/>
        </authorList>
    </citation>
    <scope>NUCLEOTIDE SEQUENCE</scope>
    <source>
        <strain evidence="2">CGMCC 1.8984</strain>
    </source>
</reference>
<evidence type="ECO:0000313" key="2">
    <source>
        <dbReference type="EMBL" id="GGJ78074.1"/>
    </source>
</evidence>
<dbReference type="EMBL" id="BMMD01000007">
    <property type="protein sequence ID" value="GGJ78074.1"/>
    <property type="molecule type" value="Genomic_DNA"/>
</dbReference>
<keyword evidence="1" id="KW-0472">Membrane</keyword>
<proteinExistence type="predicted"/>
<feature type="transmembrane region" description="Helical" evidence="1">
    <location>
        <begin position="37"/>
        <end position="58"/>
    </location>
</feature>
<keyword evidence="1" id="KW-0812">Transmembrane</keyword>
<feature type="transmembrane region" description="Helical" evidence="1">
    <location>
        <begin position="12"/>
        <end position="31"/>
    </location>
</feature>
<keyword evidence="1" id="KW-1133">Transmembrane helix</keyword>
<protein>
    <submittedName>
        <fullName evidence="2">Uncharacterized protein</fullName>
    </submittedName>
</protein>
<name>A0A917UQP9_9MICO</name>
<evidence type="ECO:0000256" key="1">
    <source>
        <dbReference type="SAM" id="Phobius"/>
    </source>
</evidence>
<keyword evidence="3" id="KW-1185">Reference proteome</keyword>
<dbReference type="Proteomes" id="UP000636956">
    <property type="component" value="Unassembled WGS sequence"/>
</dbReference>
<sequence length="205" mass="22672">MPARRSKPLASWEPLPYLVLLVLLLLTGVVRPDALPVLFWGLMVLVVAALGWLVAALVRSGRHENPDRWGDLSSLDGLDLVDTARRERVVRSVVPVDDTQRHQPAIELARLHGGAEQYAVLVPRSSRWLSRRYRIGVQLVGGDRPRHAGFLGRAAEERWTEVLDDLREQGRFVRVPTLVTGASRPFGVDLDLSGLEGLADAGRDG</sequence>
<comment type="caution">
    <text evidence="2">The sequence shown here is derived from an EMBL/GenBank/DDBJ whole genome shotgun (WGS) entry which is preliminary data.</text>
</comment>
<evidence type="ECO:0000313" key="3">
    <source>
        <dbReference type="Proteomes" id="UP000636956"/>
    </source>
</evidence>
<accession>A0A917UQP9</accession>
<dbReference type="RefSeq" id="WP_188742857.1">
    <property type="nucleotide sequence ID" value="NZ_BAABFW010000018.1"/>
</dbReference>
<gene>
    <name evidence="2" type="ORF">GCM10011372_15500</name>
</gene>
<organism evidence="2 3">
    <name type="scientific">Agromyces bauzanensis</name>
    <dbReference type="NCBI Taxonomy" id="1308924"/>
    <lineage>
        <taxon>Bacteria</taxon>
        <taxon>Bacillati</taxon>
        <taxon>Actinomycetota</taxon>
        <taxon>Actinomycetes</taxon>
        <taxon>Micrococcales</taxon>
        <taxon>Microbacteriaceae</taxon>
        <taxon>Agromyces</taxon>
    </lineage>
</organism>
<reference evidence="2" key="2">
    <citation type="submission" date="2020-09" db="EMBL/GenBank/DDBJ databases">
        <authorList>
            <person name="Sun Q."/>
            <person name="Zhou Y."/>
        </authorList>
    </citation>
    <scope>NUCLEOTIDE SEQUENCE</scope>
    <source>
        <strain evidence="2">CGMCC 1.8984</strain>
    </source>
</reference>